<dbReference type="Pfam" id="PF00030">
    <property type="entry name" value="Crystall"/>
    <property type="match status" value="1"/>
</dbReference>
<name>A0A8J2XNA7_9GAMM</name>
<dbReference type="EMBL" id="BMDX01000002">
    <property type="protein sequence ID" value="GGA66963.1"/>
    <property type="molecule type" value="Genomic_DNA"/>
</dbReference>
<evidence type="ECO:0000259" key="3">
    <source>
        <dbReference type="PROSITE" id="PS50915"/>
    </source>
</evidence>
<feature type="domain" description="Beta/gamma crystallin 'Greek key'" evidence="3">
    <location>
        <begin position="3"/>
        <end position="45"/>
    </location>
</feature>
<comment type="similarity">
    <text evidence="1">Belongs to the beta/gamma-crystallin family.</text>
</comment>
<gene>
    <name evidence="4" type="ORF">GCM10011369_05750</name>
</gene>
<accession>A0A8J2XNA7</accession>
<dbReference type="InterPro" id="IPR011024">
    <property type="entry name" value="G_crystallin-like"/>
</dbReference>
<dbReference type="AlphaFoldDB" id="A0A8J2XNA7"/>
<dbReference type="InterPro" id="IPR001064">
    <property type="entry name" value="Beta/gamma_crystallin"/>
</dbReference>
<keyword evidence="5" id="KW-1185">Reference proteome</keyword>
<reference evidence="5" key="1">
    <citation type="journal article" date="2019" name="Int. J. Syst. Evol. Microbiol.">
        <title>The Global Catalogue of Microorganisms (GCM) 10K type strain sequencing project: providing services to taxonomists for standard genome sequencing and annotation.</title>
        <authorList>
            <consortium name="The Broad Institute Genomics Platform"/>
            <consortium name="The Broad Institute Genome Sequencing Center for Infectious Disease"/>
            <person name="Wu L."/>
            <person name="Ma J."/>
        </authorList>
    </citation>
    <scope>NUCLEOTIDE SEQUENCE [LARGE SCALE GENOMIC DNA]</scope>
    <source>
        <strain evidence="5">CGMCC 1.10130</strain>
    </source>
</reference>
<dbReference type="Proteomes" id="UP000619743">
    <property type="component" value="Unassembled WGS sequence"/>
</dbReference>
<dbReference type="PROSITE" id="PS50915">
    <property type="entry name" value="CRYSTALLIN_BETA_GAMMA"/>
    <property type="match status" value="1"/>
</dbReference>
<dbReference type="SUPFAM" id="SSF49695">
    <property type="entry name" value="gamma-Crystallin-like"/>
    <property type="match status" value="1"/>
</dbReference>
<evidence type="ECO:0000256" key="1">
    <source>
        <dbReference type="ARBA" id="ARBA00009646"/>
    </source>
</evidence>
<sequence>MSGEATLYKGNELDGKAMSVYSGTSLPALGQIGWNDSISSIEVIGSETCLVVFKDKGYERSPEYFTEGTYEKLTDNWGGWGNTITSLHIFDSEVCDPSVMTTLYVNGNFSGGSMKLPVGYSASKISKSEDFNRDWRDKISSVEVGEGSCIHLFKDVSFSGTKLTLKSGDHPSLANYSFNDDTSSFALVSDDICPAEGLNQ</sequence>
<keyword evidence="2" id="KW-0677">Repeat</keyword>
<protein>
    <recommendedName>
        <fullName evidence="3">Beta/gamma crystallin 'Greek key' domain-containing protein</fullName>
    </recommendedName>
</protein>
<proteinExistence type="inferred from homology"/>
<organism evidence="4 5">
    <name type="scientific">Neiella marina</name>
    <dbReference type="NCBI Taxonomy" id="508461"/>
    <lineage>
        <taxon>Bacteria</taxon>
        <taxon>Pseudomonadati</taxon>
        <taxon>Pseudomonadota</taxon>
        <taxon>Gammaproteobacteria</taxon>
        <taxon>Alteromonadales</taxon>
        <taxon>Echinimonadaceae</taxon>
        <taxon>Neiella</taxon>
    </lineage>
</organism>
<evidence type="ECO:0000313" key="5">
    <source>
        <dbReference type="Proteomes" id="UP000619743"/>
    </source>
</evidence>
<comment type="caution">
    <text evidence="4">The sequence shown here is derived from an EMBL/GenBank/DDBJ whole genome shotgun (WGS) entry which is preliminary data.</text>
</comment>
<dbReference type="Gene3D" id="2.60.20.10">
    <property type="entry name" value="Crystallins"/>
    <property type="match status" value="2"/>
</dbReference>
<evidence type="ECO:0000313" key="4">
    <source>
        <dbReference type="EMBL" id="GGA66963.1"/>
    </source>
</evidence>
<evidence type="ECO:0000256" key="2">
    <source>
        <dbReference type="ARBA" id="ARBA00022737"/>
    </source>
</evidence>